<keyword evidence="5" id="KW-1185">Reference proteome</keyword>
<dbReference type="STRING" id="1266370.NITGR_170061"/>
<dbReference type="RefSeq" id="WP_005006603.1">
    <property type="nucleotide sequence ID" value="NZ_HG422173.1"/>
</dbReference>
<dbReference type="InterPro" id="IPR036291">
    <property type="entry name" value="NAD(P)-bd_dom_sf"/>
</dbReference>
<feature type="transmembrane region" description="Helical" evidence="2">
    <location>
        <begin position="51"/>
        <end position="69"/>
    </location>
</feature>
<gene>
    <name evidence="4" type="ORF">NITGR_170061</name>
</gene>
<feature type="transmembrane region" description="Helical" evidence="2">
    <location>
        <begin position="145"/>
        <end position="162"/>
    </location>
</feature>
<evidence type="ECO:0000313" key="4">
    <source>
        <dbReference type="EMBL" id="CCQ89804.1"/>
    </source>
</evidence>
<dbReference type="CDD" id="cd05237">
    <property type="entry name" value="UDP_invert_4-6DH_SDR_e"/>
    <property type="match status" value="1"/>
</dbReference>
<feature type="domain" description="Polysaccharide biosynthesis protein CapD-like" evidence="3">
    <location>
        <begin position="288"/>
        <end position="569"/>
    </location>
</feature>
<dbReference type="PANTHER" id="PTHR43318">
    <property type="entry name" value="UDP-N-ACETYLGLUCOSAMINE 4,6-DEHYDRATASE"/>
    <property type="match status" value="1"/>
</dbReference>
<dbReference type="Pfam" id="PF02719">
    <property type="entry name" value="Polysacc_synt_2"/>
    <property type="match status" value="1"/>
</dbReference>
<protein>
    <submittedName>
        <fullName evidence="4">Polysaccharide biosynthesis protein CapD</fullName>
    </submittedName>
</protein>
<dbReference type="InterPro" id="IPR051203">
    <property type="entry name" value="Polysaccharide_Synthase-Rel"/>
</dbReference>
<keyword evidence="2" id="KW-0812">Transmembrane</keyword>
<evidence type="ECO:0000313" key="5">
    <source>
        <dbReference type="Proteomes" id="UP000011704"/>
    </source>
</evidence>
<accession>M1YH70</accession>
<dbReference type="AlphaFoldDB" id="M1YH70"/>
<evidence type="ECO:0000256" key="1">
    <source>
        <dbReference type="ARBA" id="ARBA00007430"/>
    </source>
</evidence>
<dbReference type="HOGENOM" id="CLU_013560_5_0_0"/>
<dbReference type="Pfam" id="PF13727">
    <property type="entry name" value="CoA_binding_3"/>
    <property type="match status" value="1"/>
</dbReference>
<dbReference type="Proteomes" id="UP000011704">
    <property type="component" value="Unassembled WGS sequence"/>
</dbReference>
<comment type="similarity">
    <text evidence="1">Belongs to the polysaccharide synthase family.</text>
</comment>
<feature type="transmembrane region" description="Helical" evidence="2">
    <location>
        <begin position="81"/>
        <end position="99"/>
    </location>
</feature>
<comment type="caution">
    <text evidence="4">The sequence shown here is derived from an EMBL/GenBank/DDBJ whole genome shotgun (WGS) entry which is preliminary data.</text>
</comment>
<dbReference type="InterPro" id="IPR003869">
    <property type="entry name" value="Polysac_CapD-like"/>
</dbReference>
<dbReference type="Gene3D" id="3.40.50.720">
    <property type="entry name" value="NAD(P)-binding Rossmann-like Domain"/>
    <property type="match status" value="2"/>
</dbReference>
<evidence type="ECO:0000256" key="2">
    <source>
        <dbReference type="SAM" id="Phobius"/>
    </source>
</evidence>
<organism evidence="4 5">
    <name type="scientific">Nitrospina gracilis (strain 3/211)</name>
    <dbReference type="NCBI Taxonomy" id="1266370"/>
    <lineage>
        <taxon>Bacteria</taxon>
        <taxon>Pseudomonadati</taxon>
        <taxon>Nitrospinota/Tectimicrobiota group</taxon>
        <taxon>Nitrospinota</taxon>
        <taxon>Nitrospinia</taxon>
        <taxon>Nitrospinales</taxon>
        <taxon>Nitrospinaceae</taxon>
        <taxon>Nitrospina</taxon>
    </lineage>
</organism>
<feature type="transmembrane region" description="Helical" evidence="2">
    <location>
        <begin position="105"/>
        <end position="124"/>
    </location>
</feature>
<keyword evidence="2" id="KW-0472">Membrane</keyword>
<proteinExistence type="inferred from homology"/>
<evidence type="ECO:0000259" key="3">
    <source>
        <dbReference type="Pfam" id="PF02719"/>
    </source>
</evidence>
<sequence>MRAFKKKFRKVILLGFDLTVSLVALYLAFLLRFEGTLPKEQMEVFLDLAPIVLLCRAFSFALCRFYSRFWEYASWEDLQQILKAAAMGTALVLIFMFLYNRAHLVSRSVLFMDLILVVLMLGSSRLGWKLLTDRENQEAGIRGKGRVPILILGAGYTGAYLLKHLRRFSPHYSVRGFLDDDPKKLHHQVMGVKVLGGHKDLPELKESLGIQEVLVAVTSMDAERMEEVVKVCRDANVKYKTVSSFFDLATHQPHISKIRNIEITDLLGREPVYLDLSMIQNMVGGKKVMVTGAGGSIGSELCRQLLEYDPAMLIMIDKCENYLYDLNMELNGEKTNAERKYFFLSVTQEKKLETLFQRFRPQLVFHAAAHKHVPLMEENADEAVLNNVQGTRITADLSERYGVEKFILVSTDKVVRPTSVMGMTKKIAERYIQYKAQRSQTDFMTVRFGNVLGSNGSVVPLFQKQIERGGPVTVTHPDMERFFMLIPEAVQLILQAGTIGRGGEILMLEMGRPVKLMDLAEKMIRLLGYTPGENMEIKITGVRPGEKLSEELVDDGEEVIDTLHKKIKRLCSGTAPGEGFADKVDTLVADGARLKPALYRQRLVNFIQEECTRTVSPSPFHNKP</sequence>
<dbReference type="InParanoid" id="M1YH70"/>
<dbReference type="EMBL" id="CAQJ01000019">
    <property type="protein sequence ID" value="CCQ89804.1"/>
    <property type="molecule type" value="Genomic_DNA"/>
</dbReference>
<name>M1YH70_NITG3</name>
<dbReference type="OrthoDB" id="9803111at2"/>
<dbReference type="SUPFAM" id="SSF51735">
    <property type="entry name" value="NAD(P)-binding Rossmann-fold domains"/>
    <property type="match status" value="2"/>
</dbReference>
<reference evidence="4 5" key="1">
    <citation type="journal article" date="2013" name="Front. Microbiol.">
        <title>The genome of Nitrospina gracilis illuminates the metabolism and evolution of the major marine nitrite oxidizer.</title>
        <authorList>
            <person name="Luecker S."/>
            <person name="Nowka B."/>
            <person name="Rattei T."/>
            <person name="Spieck E."/>
            <person name="and Daims H."/>
        </authorList>
    </citation>
    <scope>NUCLEOTIDE SEQUENCE [LARGE SCALE GENOMIC DNA]</scope>
    <source>
        <strain evidence="4 5">3/211</strain>
    </source>
</reference>
<keyword evidence="2" id="KW-1133">Transmembrane helix</keyword>
<dbReference type="PANTHER" id="PTHR43318:SF1">
    <property type="entry name" value="POLYSACCHARIDE BIOSYNTHESIS PROTEIN EPSC-RELATED"/>
    <property type="match status" value="1"/>
</dbReference>
<feature type="transmembrane region" description="Helical" evidence="2">
    <location>
        <begin position="12"/>
        <end position="31"/>
    </location>
</feature>